<evidence type="ECO:0000313" key="3">
    <source>
        <dbReference type="Proteomes" id="UP000201689"/>
    </source>
</evidence>
<protein>
    <submittedName>
        <fullName evidence="2">Putative portal protein</fullName>
    </submittedName>
</protein>
<evidence type="ECO:0000256" key="1">
    <source>
        <dbReference type="SAM" id="MobiDB-lite"/>
    </source>
</evidence>
<dbReference type="RefSeq" id="YP_009284268.1">
    <property type="nucleotide sequence ID" value="NC_031048.1"/>
</dbReference>
<evidence type="ECO:0000313" key="2">
    <source>
        <dbReference type="EMBL" id="ANN86112.1"/>
    </source>
</evidence>
<dbReference type="Pfam" id="PF05136">
    <property type="entry name" value="Phage_portal_2"/>
    <property type="match status" value="1"/>
</dbReference>
<dbReference type="GO" id="GO:0019068">
    <property type="term" value="P:virion assembly"/>
    <property type="evidence" value="ECO:0007669"/>
    <property type="project" value="InterPro"/>
</dbReference>
<sequence length="519" mass="58787">MGIFDFLTRNKPAPSQDLPQRKRGFVPSKAAKRMFDGAKVDRLGAGWGTQPLSADDIISKNQRVLVARSREQAANNDYAREFLRLCRTNIVGQKGILLQAKSIDSAGKLDTQANAAIELAFASWGKKQNCDVTGELSWRGIQSACINTAAKDGEFFIRMIWGSDAGPWGFSLQMIDPQRCPVDLVEDRLPNGAFIRQGIEFNRYGRPLAYYFRTLDDSDEYYNFAGRDYVRVPADEIIHGFVKDIVGQRRGLPWMATGLFRMRHLNGMEDAALVNARVGANKMGFIEWDDGKGPQFDDPEEYYVESEPGEFEILPDGARLKEWNPQYPSGEFASFTKQMLRGISAGFGVAYNNLANDLEGVNYSSIRQGTLNERENWKELQEWLIETLHQTVFDAWLPRALLAGRITVKGRSLKPERIDRYSLIEWQPRRWSWVDPQADVKAAETMKNNLLQAPGRIIREMGNDPDAVWKEAASDMRRMSDELVAQGFEKKAADNYVLHSMGQDKQLLHGQTDEQKPAE</sequence>
<keyword evidence="3" id="KW-1185">Reference proteome</keyword>
<dbReference type="GO" id="GO:0005198">
    <property type="term" value="F:structural molecule activity"/>
    <property type="evidence" value="ECO:0007669"/>
    <property type="project" value="InterPro"/>
</dbReference>
<feature type="region of interest" description="Disordered" evidence="1">
    <location>
        <begin position="1"/>
        <end position="21"/>
    </location>
</feature>
<name>A0A193GYC1_9CAUD</name>
<dbReference type="Proteomes" id="UP000201689">
    <property type="component" value="Segment"/>
</dbReference>
<dbReference type="NCBIfam" id="TIGR01539">
    <property type="entry name" value="portal_lambda"/>
    <property type="match status" value="1"/>
</dbReference>
<dbReference type="KEGG" id="vg:29064911"/>
<dbReference type="OrthoDB" id="1524at10239"/>
<proteinExistence type="predicted"/>
<gene>
    <name evidence="2" type="ORF">BI096_gp04</name>
</gene>
<organism evidence="2 3">
    <name type="scientific">Enterobacter phage Arya</name>
    <dbReference type="NCBI Taxonomy" id="1864622"/>
    <lineage>
        <taxon>Viruses</taxon>
        <taxon>Duplodnaviria</taxon>
        <taxon>Heunggongvirae</taxon>
        <taxon>Uroviricota</taxon>
        <taxon>Caudoviricetes</taxon>
        <taxon>Iiscvirinae</taxon>
        <taxon>Aryavirus</taxon>
        <taxon>Aryavirus arya</taxon>
    </lineage>
</organism>
<dbReference type="InterPro" id="IPR006429">
    <property type="entry name" value="Phage_lambda_portal"/>
</dbReference>
<dbReference type="GeneID" id="29064911"/>
<dbReference type="EMBL" id="KX231828">
    <property type="protein sequence ID" value="ANN86112.1"/>
    <property type="molecule type" value="Genomic_DNA"/>
</dbReference>
<reference evidence="2 3" key="2">
    <citation type="submission" date="2016-07" db="EMBL/GenBank/DDBJ databases">
        <title>Whole genome sequeicing and characterization of Enterobacter phage Arya isolated from the termite gut.</title>
        <authorList>
            <person name="Tikhe C."/>
            <person name="Husseneder C."/>
        </authorList>
    </citation>
    <scope>NUCLEOTIDE SEQUENCE [LARGE SCALE GENOMIC DNA]</scope>
</reference>
<accession>A0A193GYC1</accession>
<reference evidence="2 3" key="1">
    <citation type="submission" date="2016-05" db="EMBL/GenBank/DDBJ databases">
        <authorList>
            <person name="Lavstsen T."/>
            <person name="Jespersen J.S."/>
        </authorList>
    </citation>
    <scope>NUCLEOTIDE SEQUENCE [LARGE SCALE GENOMIC DNA]</scope>
</reference>